<proteinExistence type="inferred from homology"/>
<protein>
    <recommendedName>
        <fullName evidence="6">Small ribosomal subunit protein uS3m</fullName>
    </recommendedName>
</protein>
<geneLocation type="mitochondrion" evidence="7"/>
<dbReference type="GO" id="GO:0003735">
    <property type="term" value="F:structural constituent of ribosome"/>
    <property type="evidence" value="ECO:0007669"/>
    <property type="project" value="InterPro"/>
</dbReference>
<reference evidence="7" key="1">
    <citation type="submission" date="2021-04" db="EMBL/GenBank/DDBJ databases">
        <title>Mitogenome analysis reveals the evolution and host adaptation in Rhizoctonia solani.</title>
        <authorList>
            <person name="Zheng A."/>
            <person name="Lin R."/>
            <person name="Xia Y."/>
            <person name="Zhang D."/>
            <person name="Xiang X."/>
            <person name="Niu X."/>
            <person name="Liu Y."/>
            <person name="Jiang L."/>
            <person name="Wang X."/>
        </authorList>
    </citation>
    <scope>NUCLEOTIDE SEQUENCE</scope>
    <source>
        <strain evidence="7">AG1-IA</strain>
    </source>
</reference>
<dbReference type="GO" id="GO:1990904">
    <property type="term" value="C:ribonucleoprotein complex"/>
    <property type="evidence" value="ECO:0007669"/>
    <property type="project" value="UniProtKB-KW"/>
</dbReference>
<accession>A0A8E8GT18</accession>
<keyword evidence="5" id="KW-0687">Ribonucleoprotein</keyword>
<evidence type="ECO:0000256" key="1">
    <source>
        <dbReference type="ARBA" id="ARBA00004173"/>
    </source>
</evidence>
<evidence type="ECO:0000313" key="7">
    <source>
        <dbReference type="EMBL" id="QWC53682.1"/>
    </source>
</evidence>
<dbReference type="GO" id="GO:0006412">
    <property type="term" value="P:translation"/>
    <property type="evidence" value="ECO:0007669"/>
    <property type="project" value="InterPro"/>
</dbReference>
<keyword evidence="4 7" id="KW-0496">Mitochondrion</keyword>
<dbReference type="AlphaFoldDB" id="A0A8E8GT18"/>
<evidence type="ECO:0000256" key="2">
    <source>
        <dbReference type="ARBA" id="ARBA00010761"/>
    </source>
</evidence>
<sequence>MSYNFSSLGASTEHANRKKANKIIQHFYLRLSSLISTPFYAITPRTVIISLCFYFTEQNLKSYYGLTVSHHSASNLSTLADTERPHALARLDDPDYSPILGAIPTEKINLKPMNTTTTVKNHHSTSLFNLGTDKFLFNSIRTQKLLVVLSKLFGKNVKLQLVRLYNPFKDSKILAQLIGLNGKDYKFYKIEDMLFSRAVINKKLNRNSNLIEFTQMATILNGIKIRLAGRLTTQNIVPKNTVTFVERGGFAKGYNNLNDCSTFTTKNKLGTYSVKVWLSHKVTN</sequence>
<gene>
    <name evidence="7" type="primary">rps3</name>
</gene>
<name>A0A8E8GT18_9AGAM</name>
<keyword evidence="3 7" id="KW-0689">Ribosomal protein</keyword>
<dbReference type="InterPro" id="IPR007980">
    <property type="entry name" value="Ribosomal_uS3m_fun"/>
</dbReference>
<comment type="similarity">
    <text evidence="2">Belongs to the universal ribosomal protein uS3 family.</text>
</comment>
<organism evidence="7">
    <name type="scientific">Rhizoctonia solani</name>
    <dbReference type="NCBI Taxonomy" id="456999"/>
    <lineage>
        <taxon>Eukaryota</taxon>
        <taxon>Fungi</taxon>
        <taxon>Dikarya</taxon>
        <taxon>Basidiomycota</taxon>
        <taxon>Agaricomycotina</taxon>
        <taxon>Agaricomycetes</taxon>
        <taxon>Cantharellales</taxon>
        <taxon>Ceratobasidiaceae</taxon>
        <taxon>Rhizoctonia</taxon>
    </lineage>
</organism>
<evidence type="ECO:0000256" key="3">
    <source>
        <dbReference type="ARBA" id="ARBA00022980"/>
    </source>
</evidence>
<dbReference type="GO" id="GO:0005840">
    <property type="term" value="C:ribosome"/>
    <property type="evidence" value="ECO:0007669"/>
    <property type="project" value="UniProtKB-KW"/>
</dbReference>
<comment type="subcellular location">
    <subcellularLocation>
        <location evidence="1">Mitochondrion</location>
    </subcellularLocation>
</comment>
<evidence type="ECO:0000256" key="4">
    <source>
        <dbReference type="ARBA" id="ARBA00023128"/>
    </source>
</evidence>
<evidence type="ECO:0000256" key="5">
    <source>
        <dbReference type="ARBA" id="ARBA00023274"/>
    </source>
</evidence>
<evidence type="ECO:0000256" key="6">
    <source>
        <dbReference type="ARBA" id="ARBA00035157"/>
    </source>
</evidence>
<dbReference type="Pfam" id="PF05316">
    <property type="entry name" value="VAR1"/>
    <property type="match status" value="1"/>
</dbReference>
<dbReference type="EMBL" id="MW995474">
    <property type="protein sequence ID" value="QWC53682.1"/>
    <property type="molecule type" value="Genomic_DNA"/>
</dbReference>
<dbReference type="GO" id="GO:0005739">
    <property type="term" value="C:mitochondrion"/>
    <property type="evidence" value="ECO:0007669"/>
    <property type="project" value="UniProtKB-SubCell"/>
</dbReference>